<feature type="chain" id="PRO_5021846751" description="Porin domain-containing protein" evidence="1">
    <location>
        <begin position="21"/>
        <end position="407"/>
    </location>
</feature>
<evidence type="ECO:0000256" key="1">
    <source>
        <dbReference type="SAM" id="SignalP"/>
    </source>
</evidence>
<name>A0A511RHR9_9DEIN</name>
<evidence type="ECO:0000313" key="3">
    <source>
        <dbReference type="Proteomes" id="UP000321827"/>
    </source>
</evidence>
<gene>
    <name evidence="2" type="ORF">ODE01S_06140</name>
</gene>
<organism evidence="2 3">
    <name type="scientific">Oceanithermus desulfurans NBRC 100063</name>
    <dbReference type="NCBI Taxonomy" id="1227550"/>
    <lineage>
        <taxon>Bacteria</taxon>
        <taxon>Thermotogati</taxon>
        <taxon>Deinococcota</taxon>
        <taxon>Deinococci</taxon>
        <taxon>Thermales</taxon>
        <taxon>Thermaceae</taxon>
        <taxon>Oceanithermus</taxon>
    </lineage>
</organism>
<evidence type="ECO:0000313" key="2">
    <source>
        <dbReference type="EMBL" id="GEM89180.1"/>
    </source>
</evidence>
<sequence length="407" mass="44065">MKRTRLFTLLLALTAALALAQPEFSGSFQTGFGLRTQDLALALDRTRFDLGVRYDLDDAAFTGELRFAYDALTRTPEFTLGEAYATLFLPSVDLSAGREVVAWGRLDLLSPLDVLNPRDLSRPLDQAKLPVGMVHATAYPDAEGRYQLEAVWIPLFTPSKPPAGAWAPPQTLPPGVTQVRVEEPQAELSSGTFGLRATASLDVLEGLDLGGQVVYGYFPFPSPQGVEPVDPAQPAGPFRLVLGYDRRTLVGADFALAFSIPGVAEGLVLRGEAAYALTADPDGADPNVQNPYAEGGLALEYAWSDGPTTVLAYDLRWAKADAPAADVWTQTLGLMARYEYDERLTLQGAWLHTISDGSGLVRPGLEYAFADGVTGRLSAAFFYGADATRFGVWRNNGELRTELEYSF</sequence>
<dbReference type="RefSeq" id="WP_147145714.1">
    <property type="nucleotide sequence ID" value="NZ_BJXN01000003.1"/>
</dbReference>
<proteinExistence type="predicted"/>
<dbReference type="OrthoDB" id="2111300at2"/>
<accession>A0A511RHR9</accession>
<dbReference type="AlphaFoldDB" id="A0A511RHR9"/>
<keyword evidence="1" id="KW-0732">Signal</keyword>
<protein>
    <recommendedName>
        <fullName evidence="4">Porin domain-containing protein</fullName>
    </recommendedName>
</protein>
<reference evidence="2 3" key="1">
    <citation type="submission" date="2019-07" db="EMBL/GenBank/DDBJ databases">
        <title>Whole genome shotgun sequence of Oceanithermus desulfurans NBRC 100063.</title>
        <authorList>
            <person name="Hosoyama A."/>
            <person name="Uohara A."/>
            <person name="Ohji S."/>
            <person name="Ichikawa N."/>
        </authorList>
    </citation>
    <scope>NUCLEOTIDE SEQUENCE [LARGE SCALE GENOMIC DNA]</scope>
    <source>
        <strain evidence="2 3">NBRC 100063</strain>
    </source>
</reference>
<dbReference type="EMBL" id="BJXN01000003">
    <property type="protein sequence ID" value="GEM89180.1"/>
    <property type="molecule type" value="Genomic_DNA"/>
</dbReference>
<feature type="signal peptide" evidence="1">
    <location>
        <begin position="1"/>
        <end position="20"/>
    </location>
</feature>
<evidence type="ECO:0008006" key="4">
    <source>
        <dbReference type="Google" id="ProtNLM"/>
    </source>
</evidence>
<comment type="caution">
    <text evidence="2">The sequence shown here is derived from an EMBL/GenBank/DDBJ whole genome shotgun (WGS) entry which is preliminary data.</text>
</comment>
<dbReference type="Proteomes" id="UP000321827">
    <property type="component" value="Unassembled WGS sequence"/>
</dbReference>